<sequence length="78" mass="8450">VKTPRDLHVCPRLWLPRCISSVQTKCVSSISEQTSPVSTFCFCCYRSSASEPCRPLMASFTVGGVTGAGSVPPPRWTT</sequence>
<dbReference type="EMBL" id="CM043804">
    <property type="protein sequence ID" value="KAI4806529.1"/>
    <property type="molecule type" value="Genomic_DNA"/>
</dbReference>
<dbReference type="Proteomes" id="UP001057452">
    <property type="component" value="Chromosome 20"/>
</dbReference>
<protein>
    <submittedName>
        <fullName evidence="1">Uncharacterized protein</fullName>
    </submittedName>
</protein>
<proteinExistence type="predicted"/>
<gene>
    <name evidence="1" type="ORF">KUCAC02_017349</name>
</gene>
<name>A0ACB9W2B9_CHAAC</name>
<accession>A0ACB9W2B9</accession>
<organism evidence="1 2">
    <name type="scientific">Chaenocephalus aceratus</name>
    <name type="common">Blackfin icefish</name>
    <name type="synonym">Chaenichthys aceratus</name>
    <dbReference type="NCBI Taxonomy" id="36190"/>
    <lineage>
        <taxon>Eukaryota</taxon>
        <taxon>Metazoa</taxon>
        <taxon>Chordata</taxon>
        <taxon>Craniata</taxon>
        <taxon>Vertebrata</taxon>
        <taxon>Euteleostomi</taxon>
        <taxon>Actinopterygii</taxon>
        <taxon>Neopterygii</taxon>
        <taxon>Teleostei</taxon>
        <taxon>Neoteleostei</taxon>
        <taxon>Acanthomorphata</taxon>
        <taxon>Eupercaria</taxon>
        <taxon>Perciformes</taxon>
        <taxon>Notothenioidei</taxon>
        <taxon>Channichthyidae</taxon>
        <taxon>Chaenocephalus</taxon>
    </lineage>
</organism>
<evidence type="ECO:0000313" key="1">
    <source>
        <dbReference type="EMBL" id="KAI4806529.1"/>
    </source>
</evidence>
<reference evidence="1" key="1">
    <citation type="submission" date="2022-05" db="EMBL/GenBank/DDBJ databases">
        <title>Chromosome-level genome of Chaenocephalus aceratus.</title>
        <authorList>
            <person name="Park H."/>
        </authorList>
    </citation>
    <scope>NUCLEOTIDE SEQUENCE</scope>
    <source>
        <strain evidence="1">KU_202001</strain>
    </source>
</reference>
<feature type="non-terminal residue" evidence="1">
    <location>
        <position position="1"/>
    </location>
</feature>
<feature type="non-terminal residue" evidence="1">
    <location>
        <position position="78"/>
    </location>
</feature>
<comment type="caution">
    <text evidence="1">The sequence shown here is derived from an EMBL/GenBank/DDBJ whole genome shotgun (WGS) entry which is preliminary data.</text>
</comment>
<evidence type="ECO:0000313" key="2">
    <source>
        <dbReference type="Proteomes" id="UP001057452"/>
    </source>
</evidence>
<keyword evidence="2" id="KW-1185">Reference proteome</keyword>